<evidence type="ECO:0000256" key="1">
    <source>
        <dbReference type="SAM" id="SignalP"/>
    </source>
</evidence>
<reference evidence="3 4" key="1">
    <citation type="submission" date="2019-08" db="EMBL/GenBank/DDBJ databases">
        <title>Agrococcus lahaulensis sp. nov., isolated from a cold desert of the Indian Himalayas.</title>
        <authorList>
            <person name="Qu J.H."/>
        </authorList>
    </citation>
    <scope>NUCLEOTIDE SEQUENCE [LARGE SCALE GENOMIC DNA]</scope>
    <source>
        <strain evidence="3 4">NS18</strain>
    </source>
</reference>
<feature type="chain" id="PRO_5024449200" evidence="1">
    <location>
        <begin position="29"/>
        <end position="425"/>
    </location>
</feature>
<proteinExistence type="predicted"/>
<dbReference type="SUPFAM" id="SSF53756">
    <property type="entry name" value="UDP-Glycosyltransferase/glycogen phosphorylase"/>
    <property type="match status" value="1"/>
</dbReference>
<evidence type="ECO:0000313" key="4">
    <source>
        <dbReference type="Proteomes" id="UP000323221"/>
    </source>
</evidence>
<keyword evidence="1" id="KW-0732">Signal</keyword>
<dbReference type="OrthoDB" id="764352at2"/>
<organism evidence="3 4">
    <name type="scientific">Agrococcus sediminis</name>
    <dbReference type="NCBI Taxonomy" id="2599924"/>
    <lineage>
        <taxon>Bacteria</taxon>
        <taxon>Bacillati</taxon>
        <taxon>Actinomycetota</taxon>
        <taxon>Actinomycetes</taxon>
        <taxon>Micrococcales</taxon>
        <taxon>Microbacteriaceae</taxon>
        <taxon>Agrococcus</taxon>
    </lineage>
</organism>
<feature type="signal peptide" evidence="1">
    <location>
        <begin position="1"/>
        <end position="28"/>
    </location>
</feature>
<dbReference type="InterPro" id="IPR050426">
    <property type="entry name" value="Glycosyltransferase_28"/>
</dbReference>
<dbReference type="Proteomes" id="UP000323221">
    <property type="component" value="Unassembled WGS sequence"/>
</dbReference>
<dbReference type="Pfam" id="PF06722">
    <property type="entry name" value="EryCIII-like_C"/>
    <property type="match status" value="1"/>
</dbReference>
<gene>
    <name evidence="3" type="ORF">FQ330_02610</name>
</gene>
<dbReference type="AlphaFoldDB" id="A0A5M8QM41"/>
<dbReference type="InterPro" id="IPR002213">
    <property type="entry name" value="UDP_glucos_trans"/>
</dbReference>
<keyword evidence="3" id="KW-0808">Transferase</keyword>
<evidence type="ECO:0000259" key="2">
    <source>
        <dbReference type="Pfam" id="PF06722"/>
    </source>
</evidence>
<comment type="caution">
    <text evidence="3">The sequence shown here is derived from an EMBL/GenBank/DDBJ whole genome shotgun (WGS) entry which is preliminary data.</text>
</comment>
<protein>
    <submittedName>
        <fullName evidence="3">Glycosyltransferase</fullName>
    </submittedName>
</protein>
<dbReference type="GO" id="GO:0008194">
    <property type="term" value="F:UDP-glycosyltransferase activity"/>
    <property type="evidence" value="ECO:0007669"/>
    <property type="project" value="InterPro"/>
</dbReference>
<dbReference type="CDD" id="cd03784">
    <property type="entry name" value="GT1_Gtf-like"/>
    <property type="match status" value="1"/>
</dbReference>
<dbReference type="PANTHER" id="PTHR48050:SF13">
    <property type="entry name" value="STEROL 3-BETA-GLUCOSYLTRANSFERASE UGT80A2"/>
    <property type="match status" value="1"/>
</dbReference>
<name>A0A5M8QM41_9MICO</name>
<dbReference type="GO" id="GO:0017000">
    <property type="term" value="P:antibiotic biosynthetic process"/>
    <property type="evidence" value="ECO:0007669"/>
    <property type="project" value="UniProtKB-ARBA"/>
</dbReference>
<dbReference type="InterPro" id="IPR010610">
    <property type="entry name" value="EryCIII-like_C"/>
</dbReference>
<dbReference type="GO" id="GO:0016758">
    <property type="term" value="F:hexosyltransferase activity"/>
    <property type="evidence" value="ECO:0007669"/>
    <property type="project" value="UniProtKB-ARBA"/>
</dbReference>
<evidence type="ECO:0000313" key="3">
    <source>
        <dbReference type="EMBL" id="KAA6436318.1"/>
    </source>
</evidence>
<feature type="domain" description="Erythromycin biosynthesis protein CIII-like C-terminal" evidence="2">
    <location>
        <begin position="291"/>
        <end position="409"/>
    </location>
</feature>
<accession>A0A5M8QM41</accession>
<sequence>MARRRPRCARRCCVALIAAYTSPAIAHAFPFAGILLELQARGHRIRMRTLASEVDRMRMLGFDADEIDPAIDRIEFDDWRARSPLDALLRLSELYCVRGALDGPDLQDLIDDSRPDIVLTDVNTWGAAAVAERSGLPWIAISPYTPVLRSRGLPAFGPGLRPARGLFERMRNAAIGRAVLEAATARAMPAINALRADVAGLPPRADFDAVLRRAPQMLVTTAEPLEYAHVDWGPRIRMVGPTSWEPQAPTPPWLDELEGPIVLVTTSGDYQGDTDIARVALMALADEPVSVVATIPGDAPLGFEPPANARITRFLPHSAVLERAVCAVTHGGMGVTQKALGLGVPVVVVPWGRDQHEVAARVEHAGCGVRVNRGQLTPERVRDAVRRARRMGAGAEAVARGFAAAGGPTRAADLVEEQLALQARR</sequence>
<dbReference type="Gene3D" id="3.40.50.2000">
    <property type="entry name" value="Glycogen Phosphorylase B"/>
    <property type="match status" value="2"/>
</dbReference>
<dbReference type="PANTHER" id="PTHR48050">
    <property type="entry name" value="STEROL 3-BETA-GLUCOSYLTRANSFERASE"/>
    <property type="match status" value="1"/>
</dbReference>
<dbReference type="EMBL" id="VOIR01000011">
    <property type="protein sequence ID" value="KAA6436318.1"/>
    <property type="molecule type" value="Genomic_DNA"/>
</dbReference>
<keyword evidence="4" id="KW-1185">Reference proteome</keyword>